<keyword evidence="1" id="KW-0175">Coiled coil</keyword>
<evidence type="ECO:0000256" key="1">
    <source>
        <dbReference type="SAM" id="Coils"/>
    </source>
</evidence>
<reference evidence="2" key="1">
    <citation type="submission" date="2019-10" db="EMBL/GenBank/DDBJ databases">
        <authorList>
            <person name="Zhang R."/>
            <person name="Pan Y."/>
            <person name="Wang J."/>
            <person name="Ma R."/>
            <person name="Yu S."/>
        </authorList>
    </citation>
    <scope>NUCLEOTIDE SEQUENCE</scope>
    <source>
        <strain evidence="2">LA-IB0</strain>
        <tissue evidence="2">Leaf</tissue>
    </source>
</reference>
<proteinExistence type="predicted"/>
<name>A0AAV6X8M7_9LAMI</name>
<feature type="coiled-coil region" evidence="1">
    <location>
        <begin position="46"/>
        <end position="73"/>
    </location>
</feature>
<evidence type="ECO:0000313" key="3">
    <source>
        <dbReference type="Proteomes" id="UP000826271"/>
    </source>
</evidence>
<comment type="caution">
    <text evidence="2">The sequence shown here is derived from an EMBL/GenBank/DDBJ whole genome shotgun (WGS) entry which is preliminary data.</text>
</comment>
<dbReference type="Proteomes" id="UP000826271">
    <property type="component" value="Unassembled WGS sequence"/>
</dbReference>
<gene>
    <name evidence="2" type="ORF">BUALT_Bualt07G0068500</name>
</gene>
<evidence type="ECO:0000313" key="2">
    <source>
        <dbReference type="EMBL" id="KAG8379244.1"/>
    </source>
</evidence>
<dbReference type="EMBL" id="WHWC01000007">
    <property type="protein sequence ID" value="KAG8379244.1"/>
    <property type="molecule type" value="Genomic_DNA"/>
</dbReference>
<dbReference type="AlphaFoldDB" id="A0AAV6X8M7"/>
<protein>
    <submittedName>
        <fullName evidence="2">Uncharacterized protein</fullName>
    </submittedName>
</protein>
<accession>A0AAV6X8M7</accession>
<keyword evidence="3" id="KW-1185">Reference proteome</keyword>
<sequence length="138" mass="15906">MLEYKRERQAGGENSVDEEKICVEVLGYKSGYVRGRRAGPKPRLSHSSYQEELDEAKRNARVARERADKVEQKVLLFFEQLENQKVTIDDLKEGLVATQRATTKMMSYFQQLRQTSHFPATSPRSYPGYDAFRAHGDC</sequence>
<organism evidence="2 3">
    <name type="scientific">Buddleja alternifolia</name>
    <dbReference type="NCBI Taxonomy" id="168488"/>
    <lineage>
        <taxon>Eukaryota</taxon>
        <taxon>Viridiplantae</taxon>
        <taxon>Streptophyta</taxon>
        <taxon>Embryophyta</taxon>
        <taxon>Tracheophyta</taxon>
        <taxon>Spermatophyta</taxon>
        <taxon>Magnoliopsida</taxon>
        <taxon>eudicotyledons</taxon>
        <taxon>Gunneridae</taxon>
        <taxon>Pentapetalae</taxon>
        <taxon>asterids</taxon>
        <taxon>lamiids</taxon>
        <taxon>Lamiales</taxon>
        <taxon>Scrophulariaceae</taxon>
        <taxon>Buddlejeae</taxon>
        <taxon>Buddleja</taxon>
    </lineage>
</organism>